<feature type="transmembrane region" description="Helical" evidence="2">
    <location>
        <begin position="12"/>
        <end position="32"/>
    </location>
</feature>
<dbReference type="EMBL" id="LS483426">
    <property type="protein sequence ID" value="SQH24809.1"/>
    <property type="molecule type" value="Genomic_DNA"/>
</dbReference>
<keyword evidence="4" id="KW-0131">Cell cycle</keyword>
<feature type="compositionally biased region" description="Polar residues" evidence="1">
    <location>
        <begin position="196"/>
        <end position="208"/>
    </location>
</feature>
<feature type="region of interest" description="Disordered" evidence="1">
    <location>
        <begin position="259"/>
        <end position="286"/>
    </location>
</feature>
<proteinExistence type="predicted"/>
<accession>A0AAX2J2W3</accession>
<dbReference type="AlphaFoldDB" id="A0AAX2J2W3"/>
<dbReference type="PROSITE" id="PS51724">
    <property type="entry name" value="SPOR"/>
    <property type="match status" value="1"/>
</dbReference>
<name>A0AAX2J2W3_KINKI</name>
<protein>
    <submittedName>
        <fullName evidence="4">Cell division protein FtsN</fullName>
    </submittedName>
</protein>
<keyword evidence="2" id="KW-0812">Transmembrane</keyword>
<keyword evidence="2" id="KW-0472">Membrane</keyword>
<evidence type="ECO:0000259" key="3">
    <source>
        <dbReference type="PROSITE" id="PS51724"/>
    </source>
</evidence>
<feature type="region of interest" description="Disordered" evidence="1">
    <location>
        <begin position="177"/>
        <end position="215"/>
    </location>
</feature>
<dbReference type="SUPFAM" id="SSF110997">
    <property type="entry name" value="Sporulation related repeat"/>
    <property type="match status" value="1"/>
</dbReference>
<dbReference type="GO" id="GO:0051301">
    <property type="term" value="P:cell division"/>
    <property type="evidence" value="ECO:0007669"/>
    <property type="project" value="UniProtKB-KW"/>
</dbReference>
<dbReference type="RefSeq" id="WP_003785581.1">
    <property type="nucleotide sequence ID" value="NZ_CP091518.1"/>
</dbReference>
<reference evidence="4 5" key="1">
    <citation type="submission" date="2018-06" db="EMBL/GenBank/DDBJ databases">
        <authorList>
            <consortium name="Pathogen Informatics"/>
            <person name="Doyle S."/>
        </authorList>
    </citation>
    <scope>NUCLEOTIDE SEQUENCE [LARGE SCALE GENOMIC DNA]</scope>
    <source>
        <strain evidence="4 5">NCTC10529</strain>
    </source>
</reference>
<evidence type="ECO:0000256" key="1">
    <source>
        <dbReference type="SAM" id="MobiDB-lite"/>
    </source>
</evidence>
<dbReference type="Pfam" id="PF05036">
    <property type="entry name" value="SPOR"/>
    <property type="match status" value="1"/>
</dbReference>
<evidence type="ECO:0000313" key="5">
    <source>
        <dbReference type="Proteomes" id="UP000248598"/>
    </source>
</evidence>
<dbReference type="InterPro" id="IPR036680">
    <property type="entry name" value="SPOR-like_sf"/>
</dbReference>
<feature type="region of interest" description="Disordered" evidence="1">
    <location>
        <begin position="104"/>
        <end position="135"/>
    </location>
</feature>
<dbReference type="GeneID" id="93262304"/>
<feature type="compositionally biased region" description="Polar residues" evidence="1">
    <location>
        <begin position="104"/>
        <end position="128"/>
    </location>
</feature>
<dbReference type="GO" id="GO:0042834">
    <property type="term" value="F:peptidoglycan binding"/>
    <property type="evidence" value="ECO:0007669"/>
    <property type="project" value="InterPro"/>
</dbReference>
<dbReference type="InterPro" id="IPR007730">
    <property type="entry name" value="SPOR-like_dom"/>
</dbReference>
<evidence type="ECO:0000256" key="2">
    <source>
        <dbReference type="SAM" id="Phobius"/>
    </source>
</evidence>
<dbReference type="Gene3D" id="3.30.70.1070">
    <property type="entry name" value="Sporulation related repeat"/>
    <property type="match status" value="1"/>
</dbReference>
<organism evidence="4 5">
    <name type="scientific">Kingella kingae</name>
    <dbReference type="NCBI Taxonomy" id="504"/>
    <lineage>
        <taxon>Bacteria</taxon>
        <taxon>Pseudomonadati</taxon>
        <taxon>Pseudomonadota</taxon>
        <taxon>Betaproteobacteria</taxon>
        <taxon>Neisseriales</taxon>
        <taxon>Neisseriaceae</taxon>
        <taxon>Kingella</taxon>
    </lineage>
</organism>
<evidence type="ECO:0000313" key="4">
    <source>
        <dbReference type="EMBL" id="SQH24809.1"/>
    </source>
</evidence>
<keyword evidence="2" id="KW-1133">Transmembrane helix</keyword>
<gene>
    <name evidence="4" type="ORF">NCTC10529_01003</name>
</gene>
<sequence length="286" mass="30430">MYFKQQQGGGLFNFMAGSIVTLGAIAAVLFTLNQNNARDFQQPKMVNNPVSSEPAVLTPKPDVAASTTVANVETAASMVQPIPPVAANTQNTTADNEPIMVQAASDSTTTPRVAKPSINNNKATTTPSKPRETTVVQNDPVLGEAMPAPAKPAAPRKQPARVAVDNIEPTGEQILEAGNLQKARQLARREAERKAQQTSNKPTATTEPNKPKGRTVIQAGAYNSRAAAEEQRTKLALSGVQTKIVPVQSNGKTLYRVQTSSMDGSRAAQVQQKLKNNGVDTITRPQ</sequence>
<feature type="domain" description="SPOR" evidence="3">
    <location>
        <begin position="209"/>
        <end position="286"/>
    </location>
</feature>
<keyword evidence="4" id="KW-0132">Cell division</keyword>
<dbReference type="Proteomes" id="UP000248598">
    <property type="component" value="Chromosome 1"/>
</dbReference>